<name>A0AAE1F8D9_PETCI</name>
<proteinExistence type="predicted"/>
<dbReference type="EMBL" id="JAWQEG010002835">
    <property type="protein sequence ID" value="KAK3869445.1"/>
    <property type="molecule type" value="Genomic_DNA"/>
</dbReference>
<accession>A0AAE1F8D9</accession>
<comment type="caution">
    <text evidence="2">The sequence shown here is derived from an EMBL/GenBank/DDBJ whole genome shotgun (WGS) entry which is preliminary data.</text>
</comment>
<feature type="signal peptide" evidence="1">
    <location>
        <begin position="1"/>
        <end position="21"/>
    </location>
</feature>
<organism evidence="2 3">
    <name type="scientific">Petrolisthes cinctipes</name>
    <name type="common">Flat porcelain crab</name>
    <dbReference type="NCBI Taxonomy" id="88211"/>
    <lineage>
        <taxon>Eukaryota</taxon>
        <taxon>Metazoa</taxon>
        <taxon>Ecdysozoa</taxon>
        <taxon>Arthropoda</taxon>
        <taxon>Crustacea</taxon>
        <taxon>Multicrustacea</taxon>
        <taxon>Malacostraca</taxon>
        <taxon>Eumalacostraca</taxon>
        <taxon>Eucarida</taxon>
        <taxon>Decapoda</taxon>
        <taxon>Pleocyemata</taxon>
        <taxon>Anomura</taxon>
        <taxon>Galatheoidea</taxon>
        <taxon>Porcellanidae</taxon>
        <taxon>Petrolisthes</taxon>
    </lineage>
</organism>
<dbReference type="AlphaFoldDB" id="A0AAE1F8D9"/>
<evidence type="ECO:0000313" key="2">
    <source>
        <dbReference type="EMBL" id="KAK3869445.1"/>
    </source>
</evidence>
<keyword evidence="1" id="KW-0732">Signal</keyword>
<evidence type="ECO:0000313" key="3">
    <source>
        <dbReference type="Proteomes" id="UP001286313"/>
    </source>
</evidence>
<evidence type="ECO:0008006" key="4">
    <source>
        <dbReference type="Google" id="ProtNLM"/>
    </source>
</evidence>
<protein>
    <recommendedName>
        <fullName evidence="4">Secreted protein</fullName>
    </recommendedName>
</protein>
<feature type="chain" id="PRO_5042111273" description="Secreted protein" evidence="1">
    <location>
        <begin position="22"/>
        <end position="102"/>
    </location>
</feature>
<keyword evidence="3" id="KW-1185">Reference proteome</keyword>
<evidence type="ECO:0000256" key="1">
    <source>
        <dbReference type="SAM" id="SignalP"/>
    </source>
</evidence>
<dbReference type="Proteomes" id="UP001286313">
    <property type="component" value="Unassembled WGS sequence"/>
</dbReference>
<reference evidence="2" key="1">
    <citation type="submission" date="2023-10" db="EMBL/GenBank/DDBJ databases">
        <title>Genome assemblies of two species of porcelain crab, Petrolisthes cinctipes and Petrolisthes manimaculis (Anomura: Porcellanidae).</title>
        <authorList>
            <person name="Angst P."/>
        </authorList>
    </citation>
    <scope>NUCLEOTIDE SEQUENCE</scope>
    <source>
        <strain evidence="2">PB745_01</strain>
        <tissue evidence="2">Gill</tissue>
    </source>
</reference>
<sequence>MHSAAMRIVTLVHQLPSTALSAANCGDAEEEGLCVMSKNFHRHLYIDLITDRHTSYEILQVCQLPQSRLAKPALHVEVGQCSHSRMATKPLKLFHNTSMEPY</sequence>
<gene>
    <name evidence="2" type="ORF">Pcinc_025246</name>
</gene>